<evidence type="ECO:0000256" key="2">
    <source>
        <dbReference type="SAM" id="SignalP"/>
    </source>
</evidence>
<dbReference type="Proteomes" id="UP000000763">
    <property type="component" value="Chromosome 2"/>
</dbReference>
<evidence type="ECO:0000313" key="4">
    <source>
        <dbReference type="Proteomes" id="UP000000763"/>
    </source>
</evidence>
<reference evidence="4" key="1">
    <citation type="journal article" date="2005" name="Nature">
        <title>The map-based sequence of the rice genome.</title>
        <authorList>
            <consortium name="International rice genome sequencing project (IRGSP)"/>
            <person name="Matsumoto T."/>
            <person name="Wu J."/>
            <person name="Kanamori H."/>
            <person name="Katayose Y."/>
            <person name="Fujisawa M."/>
            <person name="Namiki N."/>
            <person name="Mizuno H."/>
            <person name="Yamamoto K."/>
            <person name="Antonio B.A."/>
            <person name="Baba T."/>
            <person name="Sakata K."/>
            <person name="Nagamura Y."/>
            <person name="Aoki H."/>
            <person name="Arikawa K."/>
            <person name="Arita K."/>
            <person name="Bito T."/>
            <person name="Chiden Y."/>
            <person name="Fujitsuka N."/>
            <person name="Fukunaka R."/>
            <person name="Hamada M."/>
            <person name="Harada C."/>
            <person name="Hayashi A."/>
            <person name="Hijishita S."/>
            <person name="Honda M."/>
            <person name="Hosokawa S."/>
            <person name="Ichikawa Y."/>
            <person name="Idonuma A."/>
            <person name="Iijima M."/>
            <person name="Ikeda M."/>
            <person name="Ikeno M."/>
            <person name="Ito K."/>
            <person name="Ito S."/>
            <person name="Ito T."/>
            <person name="Ito Y."/>
            <person name="Ito Y."/>
            <person name="Iwabuchi A."/>
            <person name="Kamiya K."/>
            <person name="Karasawa W."/>
            <person name="Kurita K."/>
            <person name="Katagiri S."/>
            <person name="Kikuta A."/>
            <person name="Kobayashi H."/>
            <person name="Kobayashi N."/>
            <person name="Machita K."/>
            <person name="Maehara T."/>
            <person name="Masukawa M."/>
            <person name="Mizubayashi T."/>
            <person name="Mukai Y."/>
            <person name="Nagasaki H."/>
            <person name="Nagata Y."/>
            <person name="Naito S."/>
            <person name="Nakashima M."/>
            <person name="Nakama Y."/>
            <person name="Nakamichi Y."/>
            <person name="Nakamura M."/>
            <person name="Meguro A."/>
            <person name="Negishi M."/>
            <person name="Ohta I."/>
            <person name="Ohta T."/>
            <person name="Okamoto M."/>
            <person name="Ono N."/>
            <person name="Saji S."/>
            <person name="Sakaguchi M."/>
            <person name="Sakai K."/>
            <person name="Shibata M."/>
            <person name="Shimokawa T."/>
            <person name="Song J."/>
            <person name="Takazaki Y."/>
            <person name="Terasawa K."/>
            <person name="Tsugane M."/>
            <person name="Tsuji K."/>
            <person name="Ueda S."/>
            <person name="Waki K."/>
            <person name="Yamagata H."/>
            <person name="Yamamoto M."/>
            <person name="Yamamoto S."/>
            <person name="Yamane H."/>
            <person name="Yoshiki S."/>
            <person name="Yoshihara R."/>
            <person name="Yukawa K."/>
            <person name="Zhong H."/>
            <person name="Yano M."/>
            <person name="Yuan Q."/>
            <person name="Ouyang S."/>
            <person name="Liu J."/>
            <person name="Jones K.M."/>
            <person name="Gansberger K."/>
            <person name="Moffat K."/>
            <person name="Hill J."/>
            <person name="Bera J."/>
            <person name="Fadrosh D."/>
            <person name="Jin S."/>
            <person name="Johri S."/>
            <person name="Kim M."/>
            <person name="Overton L."/>
            <person name="Reardon M."/>
            <person name="Tsitrin T."/>
            <person name="Vuong H."/>
            <person name="Weaver B."/>
            <person name="Ciecko A."/>
            <person name="Tallon L."/>
            <person name="Jackson J."/>
            <person name="Pai G."/>
            <person name="Aken S.V."/>
            <person name="Utterback T."/>
            <person name="Reidmuller S."/>
            <person name="Feldblyum T."/>
            <person name="Hsiao J."/>
            <person name="Zismann V."/>
            <person name="Iobst S."/>
            <person name="de Vazeille A.R."/>
            <person name="Buell C.R."/>
            <person name="Ying K."/>
            <person name="Li Y."/>
            <person name="Lu T."/>
            <person name="Huang Y."/>
            <person name="Zhao Q."/>
            <person name="Feng Q."/>
            <person name="Zhang L."/>
            <person name="Zhu J."/>
            <person name="Weng Q."/>
            <person name="Mu J."/>
            <person name="Lu Y."/>
            <person name="Fan D."/>
            <person name="Liu Y."/>
            <person name="Guan J."/>
            <person name="Zhang Y."/>
            <person name="Yu S."/>
            <person name="Liu X."/>
            <person name="Zhang Y."/>
            <person name="Hong G."/>
            <person name="Han B."/>
            <person name="Choisne N."/>
            <person name="Demange N."/>
            <person name="Orjeda G."/>
            <person name="Samain S."/>
            <person name="Cattolico L."/>
            <person name="Pelletier E."/>
            <person name="Couloux A."/>
            <person name="Segurens B."/>
            <person name="Wincker P."/>
            <person name="D'Hont A."/>
            <person name="Scarpelli C."/>
            <person name="Weissenbach J."/>
            <person name="Salanoubat M."/>
            <person name="Quetier F."/>
            <person name="Yu Y."/>
            <person name="Kim H.R."/>
            <person name="Rambo T."/>
            <person name="Currie J."/>
            <person name="Collura K."/>
            <person name="Luo M."/>
            <person name="Yang T."/>
            <person name="Ammiraju J.S.S."/>
            <person name="Engler F."/>
            <person name="Soderlund C."/>
            <person name="Wing R.A."/>
            <person name="Palmer L.E."/>
            <person name="de la Bastide M."/>
            <person name="Spiegel L."/>
            <person name="Nascimento L."/>
            <person name="Zutavern T."/>
            <person name="O'Shaughnessy A."/>
            <person name="Dike S."/>
            <person name="Dedhia N."/>
            <person name="Preston R."/>
            <person name="Balija V."/>
            <person name="McCombie W.R."/>
            <person name="Chow T."/>
            <person name="Chen H."/>
            <person name="Chung M."/>
            <person name="Chen C."/>
            <person name="Shaw J."/>
            <person name="Wu H."/>
            <person name="Hsiao K."/>
            <person name="Chao Y."/>
            <person name="Chu M."/>
            <person name="Cheng C."/>
            <person name="Hour A."/>
            <person name="Lee P."/>
            <person name="Lin S."/>
            <person name="Lin Y."/>
            <person name="Liou J."/>
            <person name="Liu S."/>
            <person name="Hsing Y."/>
            <person name="Raghuvanshi S."/>
            <person name="Mohanty A."/>
            <person name="Bharti A.K."/>
            <person name="Gaur A."/>
            <person name="Gupta V."/>
            <person name="Kumar D."/>
            <person name="Ravi V."/>
            <person name="Vij S."/>
            <person name="Kapur A."/>
            <person name="Khurana P."/>
            <person name="Khurana P."/>
            <person name="Khurana J.P."/>
            <person name="Tyagi A.K."/>
            <person name="Gaikwad K."/>
            <person name="Singh A."/>
            <person name="Dalal V."/>
            <person name="Srivastava S."/>
            <person name="Dixit A."/>
            <person name="Pal A.K."/>
            <person name="Ghazi I.A."/>
            <person name="Yadav M."/>
            <person name="Pandit A."/>
            <person name="Bhargava A."/>
            <person name="Sureshbabu K."/>
            <person name="Batra K."/>
            <person name="Sharma T.R."/>
            <person name="Mohapatra T."/>
            <person name="Singh N.K."/>
            <person name="Messing J."/>
            <person name="Nelson A.B."/>
            <person name="Fuks G."/>
            <person name="Kavchok S."/>
            <person name="Keizer G."/>
            <person name="Linton E."/>
            <person name="Llaca V."/>
            <person name="Song R."/>
            <person name="Tanyolac B."/>
            <person name="Young S."/>
            <person name="Ho-Il K."/>
            <person name="Hahn J.H."/>
            <person name="Sangsakoo G."/>
            <person name="Vanavichit A."/>
            <person name="de Mattos Luiz.A.T."/>
            <person name="Zimmer P.D."/>
            <person name="Malone G."/>
            <person name="Dellagostin O."/>
            <person name="de Oliveira A.C."/>
            <person name="Bevan M."/>
            <person name="Bancroft I."/>
            <person name="Minx P."/>
            <person name="Cordum H."/>
            <person name="Wilson R."/>
            <person name="Cheng Z."/>
            <person name="Jin W."/>
            <person name="Jiang J."/>
            <person name="Leong S.A."/>
            <person name="Iwama H."/>
            <person name="Gojobori T."/>
            <person name="Itoh T."/>
            <person name="Niimura Y."/>
            <person name="Fujii Y."/>
            <person name="Habara T."/>
            <person name="Sakai H."/>
            <person name="Sato Y."/>
            <person name="Wilson G."/>
            <person name="Kumar K."/>
            <person name="McCouch S."/>
            <person name="Juretic N."/>
            <person name="Hoen D."/>
            <person name="Wright S."/>
            <person name="Bruskiewich R."/>
            <person name="Bureau T."/>
            <person name="Miyao A."/>
            <person name="Hirochika H."/>
            <person name="Nishikawa T."/>
            <person name="Kadowaki K."/>
            <person name="Sugiura M."/>
            <person name="Burr B."/>
            <person name="Sasaki T."/>
        </authorList>
    </citation>
    <scope>NUCLEOTIDE SEQUENCE [LARGE SCALE GENOMIC DNA]</scope>
    <source>
        <strain evidence="4">cv. Nipponbare</strain>
    </source>
</reference>
<name>Q6H6E7_ORYSJ</name>
<proteinExistence type="predicted"/>
<accession>Q6H6E7</accession>
<dbReference type="AlphaFoldDB" id="Q6H6E7"/>
<feature type="signal peptide" evidence="2">
    <location>
        <begin position="1"/>
        <end position="22"/>
    </location>
</feature>
<feature type="region of interest" description="Disordered" evidence="1">
    <location>
        <begin position="26"/>
        <end position="46"/>
    </location>
</feature>
<feature type="compositionally biased region" description="Basic residues" evidence="1">
    <location>
        <begin position="96"/>
        <end position="106"/>
    </location>
</feature>
<dbReference type="EMBL" id="AP005009">
    <property type="protein sequence ID" value="BAD25702.1"/>
    <property type="molecule type" value="Genomic_DNA"/>
</dbReference>
<evidence type="ECO:0008006" key="5">
    <source>
        <dbReference type="Google" id="ProtNLM"/>
    </source>
</evidence>
<gene>
    <name evidence="3" type="primary">P0572A04.22</name>
</gene>
<organism evidence="3 4">
    <name type="scientific">Oryza sativa subsp. japonica</name>
    <name type="common">Rice</name>
    <dbReference type="NCBI Taxonomy" id="39947"/>
    <lineage>
        <taxon>Eukaryota</taxon>
        <taxon>Viridiplantae</taxon>
        <taxon>Streptophyta</taxon>
        <taxon>Embryophyta</taxon>
        <taxon>Tracheophyta</taxon>
        <taxon>Spermatophyta</taxon>
        <taxon>Magnoliopsida</taxon>
        <taxon>Liliopsida</taxon>
        <taxon>Poales</taxon>
        <taxon>Poaceae</taxon>
        <taxon>BOP clade</taxon>
        <taxon>Oryzoideae</taxon>
        <taxon>Oryzeae</taxon>
        <taxon>Oryzinae</taxon>
        <taxon>Oryza</taxon>
        <taxon>Oryza sativa</taxon>
    </lineage>
</organism>
<feature type="chain" id="PRO_5004274758" description="Secreted protein" evidence="2">
    <location>
        <begin position="23"/>
        <end position="152"/>
    </location>
</feature>
<sequence>MSALYLFPFLSLPLSTWCGADGGPGRGDGHAAGEKNGGGRGKVGGARRLPLSTAWRMFTSSGMNPASPMAFLMSSETWHSRCAAFRAQCCSVTSPLRRKTRTRSRKPAATSRDVEASEDADAVGASLRRPVARCSAHPLRIRAHCRSAPLRA</sequence>
<reference evidence="4" key="2">
    <citation type="journal article" date="2008" name="Nucleic Acids Res.">
        <title>The rice annotation project database (RAP-DB): 2008 update.</title>
        <authorList>
            <consortium name="The rice annotation project (RAP)"/>
        </authorList>
    </citation>
    <scope>GENOME REANNOTATION</scope>
    <source>
        <strain evidence="4">cv. Nipponbare</strain>
    </source>
</reference>
<feature type="region of interest" description="Disordered" evidence="1">
    <location>
        <begin position="96"/>
        <end position="122"/>
    </location>
</feature>
<evidence type="ECO:0000256" key="1">
    <source>
        <dbReference type="SAM" id="MobiDB-lite"/>
    </source>
</evidence>
<evidence type="ECO:0000313" key="3">
    <source>
        <dbReference type="EMBL" id="BAD25702.1"/>
    </source>
</evidence>
<protein>
    <recommendedName>
        <fullName evidence="5">Secreted protein</fullName>
    </recommendedName>
</protein>
<feature type="compositionally biased region" description="Gly residues" evidence="1">
    <location>
        <begin position="35"/>
        <end position="44"/>
    </location>
</feature>
<keyword evidence="2" id="KW-0732">Signal</keyword>